<dbReference type="Gene3D" id="1.10.3720.10">
    <property type="entry name" value="MetI-like"/>
    <property type="match status" value="1"/>
</dbReference>
<keyword evidence="5 7" id="KW-1133">Transmembrane helix</keyword>
<evidence type="ECO:0000256" key="5">
    <source>
        <dbReference type="ARBA" id="ARBA00022989"/>
    </source>
</evidence>
<keyword evidence="4 7" id="KW-0812">Transmembrane</keyword>
<evidence type="ECO:0000256" key="3">
    <source>
        <dbReference type="ARBA" id="ARBA00022475"/>
    </source>
</evidence>
<keyword evidence="6 7" id="KW-0472">Membrane</keyword>
<name>A0ABM9CF47_9BACL</name>
<dbReference type="InterPro" id="IPR050901">
    <property type="entry name" value="BP-dep_ABC_trans_perm"/>
</dbReference>
<organism evidence="8 9">
    <name type="scientific">Paenibacillus allorhizoplanae</name>
    <dbReference type="NCBI Taxonomy" id="2905648"/>
    <lineage>
        <taxon>Bacteria</taxon>
        <taxon>Bacillati</taxon>
        <taxon>Bacillota</taxon>
        <taxon>Bacilli</taxon>
        <taxon>Bacillales</taxon>
        <taxon>Paenibacillaceae</taxon>
        <taxon>Paenibacillus</taxon>
    </lineage>
</organism>
<dbReference type="Proteomes" id="UP000838821">
    <property type="component" value="Unassembled WGS sequence"/>
</dbReference>
<dbReference type="InterPro" id="IPR035906">
    <property type="entry name" value="MetI-like_sf"/>
</dbReference>
<evidence type="ECO:0000313" key="9">
    <source>
        <dbReference type="Proteomes" id="UP000838821"/>
    </source>
</evidence>
<evidence type="ECO:0000256" key="7">
    <source>
        <dbReference type="SAM" id="Phobius"/>
    </source>
</evidence>
<evidence type="ECO:0000256" key="2">
    <source>
        <dbReference type="ARBA" id="ARBA00022448"/>
    </source>
</evidence>
<dbReference type="EMBL" id="CAKMMW010000010">
    <property type="protein sequence ID" value="CAH1211052.1"/>
    <property type="molecule type" value="Genomic_DNA"/>
</dbReference>
<dbReference type="SUPFAM" id="SSF161098">
    <property type="entry name" value="MetI-like"/>
    <property type="match status" value="1"/>
</dbReference>
<sequence length="109" mass="12806">MNPIMRWLRFPGKLFFLGIVLIIMVFPLYWIFITSLKPSKEIFKLPLQYWPSTISFENYINIFKISNFHIYIFNSLIVSLASAFTVLLITTLSAYVLARHKFKGGPQIR</sequence>
<keyword evidence="2" id="KW-0813">Transport</keyword>
<evidence type="ECO:0000256" key="6">
    <source>
        <dbReference type="ARBA" id="ARBA00023136"/>
    </source>
</evidence>
<dbReference type="RefSeq" id="WP_236289367.1">
    <property type="nucleotide sequence ID" value="NZ_CAKMMW010000010.1"/>
</dbReference>
<proteinExistence type="predicted"/>
<evidence type="ECO:0000256" key="4">
    <source>
        <dbReference type="ARBA" id="ARBA00022692"/>
    </source>
</evidence>
<evidence type="ECO:0008006" key="10">
    <source>
        <dbReference type="Google" id="ProtNLM"/>
    </source>
</evidence>
<comment type="subcellular location">
    <subcellularLocation>
        <location evidence="1">Cell membrane</location>
        <topology evidence="1">Multi-pass membrane protein</topology>
    </subcellularLocation>
</comment>
<dbReference type="PANTHER" id="PTHR32243">
    <property type="entry name" value="MALTOSE TRANSPORT SYSTEM PERMEASE-RELATED"/>
    <property type="match status" value="1"/>
</dbReference>
<protein>
    <recommendedName>
        <fullName evidence="10">Carbohydrate ABC transporter permease</fullName>
    </recommendedName>
</protein>
<feature type="transmembrane region" description="Helical" evidence="7">
    <location>
        <begin position="12"/>
        <end position="33"/>
    </location>
</feature>
<comment type="caution">
    <text evidence="8">The sequence shown here is derived from an EMBL/GenBank/DDBJ whole genome shotgun (WGS) entry which is preliminary data.</text>
</comment>
<accession>A0ABM9CF47</accession>
<reference evidence="8" key="1">
    <citation type="submission" date="2022-01" db="EMBL/GenBank/DDBJ databases">
        <authorList>
            <person name="Criscuolo A."/>
        </authorList>
    </citation>
    <scope>NUCLEOTIDE SEQUENCE</scope>
    <source>
        <strain evidence="8">CIP111891</strain>
    </source>
</reference>
<feature type="transmembrane region" description="Helical" evidence="7">
    <location>
        <begin position="71"/>
        <end position="98"/>
    </location>
</feature>
<dbReference type="PANTHER" id="PTHR32243:SF18">
    <property type="entry name" value="INNER MEMBRANE ABC TRANSPORTER PERMEASE PROTEIN YCJP"/>
    <property type="match status" value="1"/>
</dbReference>
<evidence type="ECO:0000256" key="1">
    <source>
        <dbReference type="ARBA" id="ARBA00004651"/>
    </source>
</evidence>
<evidence type="ECO:0000313" key="8">
    <source>
        <dbReference type="EMBL" id="CAH1211052.1"/>
    </source>
</evidence>
<keyword evidence="9" id="KW-1185">Reference proteome</keyword>
<keyword evidence="3" id="KW-1003">Cell membrane</keyword>
<gene>
    <name evidence="8" type="ORF">PAECIP111891_03669</name>
</gene>